<evidence type="ECO:0000313" key="9">
    <source>
        <dbReference type="EMBL" id="HHY28467.1"/>
    </source>
</evidence>
<name>A0A7C7D7X5_9FIRM</name>
<dbReference type="NCBIfam" id="TIGR00912">
    <property type="entry name" value="2A0309"/>
    <property type="match status" value="1"/>
</dbReference>
<feature type="transmembrane region" description="Helical" evidence="8">
    <location>
        <begin position="294"/>
        <end position="322"/>
    </location>
</feature>
<evidence type="ECO:0000256" key="2">
    <source>
        <dbReference type="ARBA" id="ARBA00007998"/>
    </source>
</evidence>
<keyword evidence="5 8" id="KW-0812">Transmembrane</keyword>
<evidence type="ECO:0000256" key="8">
    <source>
        <dbReference type="SAM" id="Phobius"/>
    </source>
</evidence>
<keyword evidence="4" id="KW-0309">Germination</keyword>
<protein>
    <submittedName>
        <fullName evidence="9">Endospore germination permease</fullName>
    </submittedName>
</protein>
<dbReference type="InterPro" id="IPR004761">
    <property type="entry name" value="Spore_GerAB"/>
</dbReference>
<feature type="transmembrane region" description="Helical" evidence="8">
    <location>
        <begin position="144"/>
        <end position="164"/>
    </location>
</feature>
<keyword evidence="3" id="KW-0813">Transport</keyword>
<feature type="transmembrane region" description="Helical" evidence="8">
    <location>
        <begin position="63"/>
        <end position="83"/>
    </location>
</feature>
<reference evidence="9 10" key="1">
    <citation type="journal article" date="2020" name="Biotechnol. Biofuels">
        <title>New insights from the biogas microbiome by comprehensive genome-resolved metagenomics of nearly 1600 species originating from multiple anaerobic digesters.</title>
        <authorList>
            <person name="Campanaro S."/>
            <person name="Treu L."/>
            <person name="Rodriguez-R L.M."/>
            <person name="Kovalovszki A."/>
            <person name="Ziels R.M."/>
            <person name="Maus I."/>
            <person name="Zhu X."/>
            <person name="Kougias P.G."/>
            <person name="Basile A."/>
            <person name="Luo G."/>
            <person name="Schluter A."/>
            <person name="Konstantinidis K.T."/>
            <person name="Angelidaki I."/>
        </authorList>
    </citation>
    <scope>NUCLEOTIDE SEQUENCE [LARGE SCALE GENOMIC DNA]</scope>
    <source>
        <strain evidence="9">AS05jafATM_4</strain>
    </source>
</reference>
<dbReference type="Proteomes" id="UP000553059">
    <property type="component" value="Unassembled WGS sequence"/>
</dbReference>
<evidence type="ECO:0000256" key="6">
    <source>
        <dbReference type="ARBA" id="ARBA00022989"/>
    </source>
</evidence>
<comment type="caution">
    <text evidence="9">The sequence shown here is derived from an EMBL/GenBank/DDBJ whole genome shotgun (WGS) entry which is preliminary data.</text>
</comment>
<evidence type="ECO:0000256" key="1">
    <source>
        <dbReference type="ARBA" id="ARBA00004141"/>
    </source>
</evidence>
<feature type="transmembrane region" description="Helical" evidence="8">
    <location>
        <begin position="36"/>
        <end position="57"/>
    </location>
</feature>
<keyword evidence="7 8" id="KW-0472">Membrane</keyword>
<evidence type="ECO:0000256" key="4">
    <source>
        <dbReference type="ARBA" id="ARBA00022544"/>
    </source>
</evidence>
<dbReference type="GO" id="GO:0016020">
    <property type="term" value="C:membrane"/>
    <property type="evidence" value="ECO:0007669"/>
    <property type="project" value="UniProtKB-SubCell"/>
</dbReference>
<feature type="transmembrane region" description="Helical" evidence="8">
    <location>
        <begin position="362"/>
        <end position="382"/>
    </location>
</feature>
<dbReference type="PANTHER" id="PTHR34975:SF2">
    <property type="entry name" value="SPORE GERMINATION PROTEIN A2"/>
    <property type="match status" value="1"/>
</dbReference>
<evidence type="ECO:0000256" key="3">
    <source>
        <dbReference type="ARBA" id="ARBA00022448"/>
    </source>
</evidence>
<dbReference type="Pfam" id="PF03845">
    <property type="entry name" value="Spore_permease"/>
    <property type="match status" value="1"/>
</dbReference>
<comment type="subcellular location">
    <subcellularLocation>
        <location evidence="1">Membrane</location>
        <topology evidence="1">Multi-pass membrane protein</topology>
    </subcellularLocation>
</comment>
<feature type="transmembrane region" description="Helical" evidence="8">
    <location>
        <begin position="208"/>
        <end position="231"/>
    </location>
</feature>
<evidence type="ECO:0000256" key="7">
    <source>
        <dbReference type="ARBA" id="ARBA00023136"/>
    </source>
</evidence>
<dbReference type="AlphaFoldDB" id="A0A7C7D7X5"/>
<evidence type="ECO:0000313" key="10">
    <source>
        <dbReference type="Proteomes" id="UP000553059"/>
    </source>
</evidence>
<feature type="transmembrane region" description="Helical" evidence="8">
    <location>
        <begin position="329"/>
        <end position="350"/>
    </location>
</feature>
<dbReference type="PANTHER" id="PTHR34975">
    <property type="entry name" value="SPORE GERMINATION PROTEIN A2"/>
    <property type="match status" value="1"/>
</dbReference>
<sequence length="389" mass="43864">MKVRNRSAKPGIRDLRSLIKREGTPINKERISDSQFTVLLFLTMITTAVLYVTSITVQDAKQSAWMVPLLASGPGFLSLWLIVKLGRRFPEKDLIQYSTVIAGKIIGKIIGIGYIFYFFVSGFLIVQQFTEILFLFFLGNTPTWFVGLCFLLVCSYGALLGIEVIARSAQFVLPLFVVSLMSIAFFSFQDMHLEELLPLFEGGLGVVVKASFVPGSWFGECIILAFLLPYINKRKKIFRMGSWAIIAAAIFFTGNILLTLLILGPELSASYDLPFWLMIRFIEVGRTFLRIETFIIFLWIAGAIVKLTLAYYLGCTVVAEVFGWRSRQWIVILFGSALFAASTFFLNNAVELNLVLSKYWPPFAYVFQLVIPGLLLGAAYLFKKGRKTR</sequence>
<gene>
    <name evidence="9" type="ORF">GX523_17340</name>
</gene>
<proteinExistence type="inferred from homology"/>
<organism evidence="9 10">
    <name type="scientific">Desulfitobacterium dehalogenans</name>
    <dbReference type="NCBI Taxonomy" id="36854"/>
    <lineage>
        <taxon>Bacteria</taxon>
        <taxon>Bacillati</taxon>
        <taxon>Bacillota</taxon>
        <taxon>Clostridia</taxon>
        <taxon>Eubacteriales</taxon>
        <taxon>Desulfitobacteriaceae</taxon>
        <taxon>Desulfitobacterium</taxon>
    </lineage>
</organism>
<accession>A0A7C7D7X5</accession>
<feature type="transmembrane region" description="Helical" evidence="8">
    <location>
        <begin position="114"/>
        <end position="138"/>
    </location>
</feature>
<comment type="similarity">
    <text evidence="2">Belongs to the amino acid-polyamine-organocation (APC) superfamily. Spore germination protein (SGP) (TC 2.A.3.9) family.</text>
</comment>
<evidence type="ECO:0000256" key="5">
    <source>
        <dbReference type="ARBA" id="ARBA00022692"/>
    </source>
</evidence>
<feature type="transmembrane region" description="Helical" evidence="8">
    <location>
        <begin position="171"/>
        <end position="188"/>
    </location>
</feature>
<dbReference type="EMBL" id="DUTF01000366">
    <property type="protein sequence ID" value="HHY28467.1"/>
    <property type="molecule type" value="Genomic_DNA"/>
</dbReference>
<feature type="transmembrane region" description="Helical" evidence="8">
    <location>
        <begin position="243"/>
        <end position="263"/>
    </location>
</feature>
<dbReference type="GO" id="GO:0009847">
    <property type="term" value="P:spore germination"/>
    <property type="evidence" value="ECO:0007669"/>
    <property type="project" value="InterPro"/>
</dbReference>
<keyword evidence="6 8" id="KW-1133">Transmembrane helix</keyword>